<evidence type="ECO:0000313" key="2">
    <source>
        <dbReference type="EMBL" id="CAD9039808.1"/>
    </source>
</evidence>
<proteinExistence type="predicted"/>
<feature type="compositionally biased region" description="Basic residues" evidence="1">
    <location>
        <begin position="29"/>
        <end position="42"/>
    </location>
</feature>
<name>A0A7S1JDX9_9EUGL</name>
<feature type="region of interest" description="Disordered" evidence="1">
    <location>
        <begin position="74"/>
        <end position="110"/>
    </location>
</feature>
<gene>
    <name evidence="2" type="ORF">EGYM00392_LOCUS50974</name>
</gene>
<sequence>MKVARSGYPMLEVQALNVTGIEDSNMPAKNKKKKDNNKSKNRRTAEYSSPKADSRMSPGRLEPFGHWRRRFVGFHTDPAQNSPKWPKSRPKWETEGAGAGETDTRSRFAF</sequence>
<protein>
    <submittedName>
        <fullName evidence="2">Uncharacterized protein</fullName>
    </submittedName>
</protein>
<organism evidence="2">
    <name type="scientific">Eutreptiella gymnastica</name>
    <dbReference type="NCBI Taxonomy" id="73025"/>
    <lineage>
        <taxon>Eukaryota</taxon>
        <taxon>Discoba</taxon>
        <taxon>Euglenozoa</taxon>
        <taxon>Euglenida</taxon>
        <taxon>Spirocuta</taxon>
        <taxon>Euglenophyceae</taxon>
        <taxon>Eutreptiales</taxon>
        <taxon>Eutreptiaceae</taxon>
        <taxon>Eutreptiella</taxon>
    </lineage>
</organism>
<dbReference type="EMBL" id="HBGA01138455">
    <property type="protein sequence ID" value="CAD9039808.1"/>
    <property type="molecule type" value="Transcribed_RNA"/>
</dbReference>
<feature type="region of interest" description="Disordered" evidence="1">
    <location>
        <begin position="18"/>
        <end position="61"/>
    </location>
</feature>
<dbReference type="AlphaFoldDB" id="A0A7S1JDX9"/>
<reference evidence="2" key="1">
    <citation type="submission" date="2021-01" db="EMBL/GenBank/DDBJ databases">
        <authorList>
            <person name="Corre E."/>
            <person name="Pelletier E."/>
            <person name="Niang G."/>
            <person name="Scheremetjew M."/>
            <person name="Finn R."/>
            <person name="Kale V."/>
            <person name="Holt S."/>
            <person name="Cochrane G."/>
            <person name="Meng A."/>
            <person name="Brown T."/>
            <person name="Cohen L."/>
        </authorList>
    </citation>
    <scope>NUCLEOTIDE SEQUENCE</scope>
    <source>
        <strain evidence="2">NIES-381</strain>
    </source>
</reference>
<evidence type="ECO:0000256" key="1">
    <source>
        <dbReference type="SAM" id="MobiDB-lite"/>
    </source>
</evidence>
<accession>A0A7S1JDX9</accession>